<dbReference type="Proteomes" id="UP000824890">
    <property type="component" value="Unassembled WGS sequence"/>
</dbReference>
<proteinExistence type="predicted"/>
<keyword evidence="3" id="KW-1185">Reference proteome</keyword>
<gene>
    <name evidence="2" type="ORF">HID58_000904</name>
</gene>
<evidence type="ECO:0000256" key="1">
    <source>
        <dbReference type="SAM" id="MobiDB-lite"/>
    </source>
</evidence>
<dbReference type="EMBL" id="JAGKQM010000001">
    <property type="protein sequence ID" value="KAH0941267.1"/>
    <property type="molecule type" value="Genomic_DNA"/>
</dbReference>
<organism evidence="2 3">
    <name type="scientific">Brassica napus</name>
    <name type="common">Rape</name>
    <dbReference type="NCBI Taxonomy" id="3708"/>
    <lineage>
        <taxon>Eukaryota</taxon>
        <taxon>Viridiplantae</taxon>
        <taxon>Streptophyta</taxon>
        <taxon>Embryophyta</taxon>
        <taxon>Tracheophyta</taxon>
        <taxon>Spermatophyta</taxon>
        <taxon>Magnoliopsida</taxon>
        <taxon>eudicotyledons</taxon>
        <taxon>Gunneridae</taxon>
        <taxon>Pentapetalae</taxon>
        <taxon>rosids</taxon>
        <taxon>malvids</taxon>
        <taxon>Brassicales</taxon>
        <taxon>Brassicaceae</taxon>
        <taxon>Brassiceae</taxon>
        <taxon>Brassica</taxon>
    </lineage>
</organism>
<evidence type="ECO:0000313" key="2">
    <source>
        <dbReference type="EMBL" id="KAH0941267.1"/>
    </source>
</evidence>
<sequence length="127" mass="14336">MADKANLLGKRKAEDGLKTEPLLRRHKEKETRQGLADSTLKGTAGELSETKADESNLISEKEEEAVEERLDETPEALERKNRQSLHCSKIILDEAPDFVEAVQENYNTSKFFVYAAEIAAPYPFQPK</sequence>
<comment type="caution">
    <text evidence="2">The sequence shown here is derived from an EMBL/GenBank/DDBJ whole genome shotgun (WGS) entry which is preliminary data.</text>
</comment>
<reference evidence="2 3" key="1">
    <citation type="submission" date="2021-05" db="EMBL/GenBank/DDBJ databases">
        <title>Genome Assembly of Synthetic Allotetraploid Brassica napus Reveals Homoeologous Exchanges between Subgenomes.</title>
        <authorList>
            <person name="Davis J.T."/>
        </authorList>
    </citation>
    <scope>NUCLEOTIDE SEQUENCE [LARGE SCALE GENOMIC DNA]</scope>
    <source>
        <strain evidence="3">cv. Da-Ae</strain>
        <tissue evidence="2">Seedling</tissue>
    </source>
</reference>
<name>A0ABQ8EHV7_BRANA</name>
<protein>
    <submittedName>
        <fullName evidence="2">Uncharacterized protein</fullName>
    </submittedName>
</protein>
<evidence type="ECO:0000313" key="3">
    <source>
        <dbReference type="Proteomes" id="UP000824890"/>
    </source>
</evidence>
<feature type="compositionally biased region" description="Basic and acidic residues" evidence="1">
    <location>
        <begin position="11"/>
        <end position="32"/>
    </location>
</feature>
<accession>A0ABQ8EHV7</accession>
<feature type="region of interest" description="Disordered" evidence="1">
    <location>
        <begin position="1"/>
        <end position="74"/>
    </location>
</feature>